<organism evidence="3 4">
    <name type="scientific">Galerina marginata (strain CBS 339.88)</name>
    <dbReference type="NCBI Taxonomy" id="685588"/>
    <lineage>
        <taxon>Eukaryota</taxon>
        <taxon>Fungi</taxon>
        <taxon>Dikarya</taxon>
        <taxon>Basidiomycota</taxon>
        <taxon>Agaricomycotina</taxon>
        <taxon>Agaricomycetes</taxon>
        <taxon>Agaricomycetidae</taxon>
        <taxon>Agaricales</taxon>
        <taxon>Agaricineae</taxon>
        <taxon>Strophariaceae</taxon>
        <taxon>Galerina</taxon>
    </lineage>
</organism>
<protein>
    <recommendedName>
        <fullName evidence="2">Zn(2)-C6 fungal-type domain-containing protein</fullName>
    </recommendedName>
</protein>
<dbReference type="PROSITE" id="PS50048">
    <property type="entry name" value="ZN2_CY6_FUNGAL_2"/>
    <property type="match status" value="1"/>
</dbReference>
<evidence type="ECO:0000313" key="4">
    <source>
        <dbReference type="Proteomes" id="UP000027222"/>
    </source>
</evidence>
<dbReference type="OrthoDB" id="2260578at2759"/>
<dbReference type="Pfam" id="PF00172">
    <property type="entry name" value="Zn_clus"/>
    <property type="match status" value="1"/>
</dbReference>
<dbReference type="GO" id="GO:0000981">
    <property type="term" value="F:DNA-binding transcription factor activity, RNA polymerase II-specific"/>
    <property type="evidence" value="ECO:0007669"/>
    <property type="project" value="InterPro"/>
</dbReference>
<dbReference type="InterPro" id="IPR036864">
    <property type="entry name" value="Zn2-C6_fun-type_DNA-bd_sf"/>
</dbReference>
<name>A0A067TKS9_GALM3</name>
<feature type="compositionally biased region" description="Polar residues" evidence="1">
    <location>
        <begin position="209"/>
        <end position="223"/>
    </location>
</feature>
<dbReference type="HOGENOM" id="CLU_1240221_0_0_1"/>
<evidence type="ECO:0000313" key="3">
    <source>
        <dbReference type="EMBL" id="KDR83840.1"/>
    </source>
</evidence>
<keyword evidence="4" id="KW-1185">Reference proteome</keyword>
<dbReference type="InterPro" id="IPR001138">
    <property type="entry name" value="Zn2Cys6_DnaBD"/>
</dbReference>
<dbReference type="EMBL" id="KL142368">
    <property type="protein sequence ID" value="KDR83840.1"/>
    <property type="molecule type" value="Genomic_DNA"/>
</dbReference>
<gene>
    <name evidence="3" type="ORF">GALMADRAFT_680370</name>
</gene>
<evidence type="ECO:0000256" key="1">
    <source>
        <dbReference type="SAM" id="MobiDB-lite"/>
    </source>
</evidence>
<dbReference type="AlphaFoldDB" id="A0A067TKS9"/>
<dbReference type="GO" id="GO:0008270">
    <property type="term" value="F:zinc ion binding"/>
    <property type="evidence" value="ECO:0007669"/>
    <property type="project" value="InterPro"/>
</dbReference>
<feature type="domain" description="Zn(2)-C6 fungal-type" evidence="2">
    <location>
        <begin position="18"/>
        <end position="52"/>
    </location>
</feature>
<accession>A0A067TKS9</accession>
<dbReference type="Proteomes" id="UP000027222">
    <property type="component" value="Unassembled WGS sequence"/>
</dbReference>
<evidence type="ECO:0000259" key="2">
    <source>
        <dbReference type="PROSITE" id="PS50048"/>
    </source>
</evidence>
<dbReference type="SMART" id="SM00066">
    <property type="entry name" value="GAL4"/>
    <property type="match status" value="1"/>
</dbReference>
<dbReference type="SUPFAM" id="SSF57701">
    <property type="entry name" value="Zn2/Cys6 DNA-binding domain"/>
    <property type="match status" value="1"/>
</dbReference>
<dbReference type="Gene3D" id="4.10.240.10">
    <property type="entry name" value="Zn(2)-C6 fungal-type DNA-binding domain"/>
    <property type="match status" value="1"/>
</dbReference>
<reference evidence="4" key="1">
    <citation type="journal article" date="2014" name="Proc. Natl. Acad. Sci. U.S.A.">
        <title>Extensive sampling of basidiomycete genomes demonstrates inadequacy of the white-rot/brown-rot paradigm for wood decay fungi.</title>
        <authorList>
            <person name="Riley R."/>
            <person name="Salamov A.A."/>
            <person name="Brown D.W."/>
            <person name="Nagy L.G."/>
            <person name="Floudas D."/>
            <person name="Held B.W."/>
            <person name="Levasseur A."/>
            <person name="Lombard V."/>
            <person name="Morin E."/>
            <person name="Otillar R."/>
            <person name="Lindquist E.A."/>
            <person name="Sun H."/>
            <person name="LaButti K.M."/>
            <person name="Schmutz J."/>
            <person name="Jabbour D."/>
            <person name="Luo H."/>
            <person name="Baker S.E."/>
            <person name="Pisabarro A.G."/>
            <person name="Walton J.D."/>
            <person name="Blanchette R.A."/>
            <person name="Henrissat B."/>
            <person name="Martin F."/>
            <person name="Cullen D."/>
            <person name="Hibbett D.S."/>
            <person name="Grigoriev I.V."/>
        </authorList>
    </citation>
    <scope>NUCLEOTIDE SEQUENCE [LARGE SCALE GENOMIC DNA]</scope>
    <source>
        <strain evidence="4">CBS 339.88</strain>
    </source>
</reference>
<dbReference type="PROSITE" id="PS00463">
    <property type="entry name" value="ZN2_CY6_FUNGAL_1"/>
    <property type="match status" value="1"/>
</dbReference>
<proteinExistence type="predicted"/>
<dbReference type="CDD" id="cd00067">
    <property type="entry name" value="GAL4"/>
    <property type="match status" value="1"/>
</dbReference>
<sequence>MSPSPNLMPREPKRIQMACIICRQKKLKCRPAASFTDGRCQRCVDSSVECVYVPVSSDPPTHEPFSTLFQADTRPAGFPGNNFYHNPSSNRPWLAQTGGLVTDPAFLVPQSTEGPSPATANFSHSYPQPERVPYGGYGGPQVQAPNGQTPSGHPATQYPYPGAWSSNYFGQFAQGTYPSGQSGDPRTAESMQYAMQCGEGSTGAVWQGNPGNNQSYPRINMDN</sequence>
<feature type="region of interest" description="Disordered" evidence="1">
    <location>
        <begin position="201"/>
        <end position="223"/>
    </location>
</feature>